<dbReference type="AlphaFoldDB" id="A0A401TAA7"/>
<proteinExistence type="predicted"/>
<organism evidence="1 2">
    <name type="scientific">Chiloscyllium punctatum</name>
    <name type="common">Brownbanded bambooshark</name>
    <name type="synonym">Hemiscyllium punctatum</name>
    <dbReference type="NCBI Taxonomy" id="137246"/>
    <lineage>
        <taxon>Eukaryota</taxon>
        <taxon>Metazoa</taxon>
        <taxon>Chordata</taxon>
        <taxon>Craniata</taxon>
        <taxon>Vertebrata</taxon>
        <taxon>Chondrichthyes</taxon>
        <taxon>Elasmobranchii</taxon>
        <taxon>Galeomorphii</taxon>
        <taxon>Galeoidea</taxon>
        <taxon>Orectolobiformes</taxon>
        <taxon>Hemiscylliidae</taxon>
        <taxon>Chiloscyllium</taxon>
    </lineage>
</organism>
<gene>
    <name evidence="1" type="ORF">chiPu_0023617</name>
</gene>
<name>A0A401TAA7_CHIPU</name>
<sequence>MVIVAVHHAQTPPPFPRRLVDATIHHSQAPIECSPLSVIVVVDHGSHNPTLPSRIGRHRCRSYPRPTPFSPLRFGVTAVIHP</sequence>
<protein>
    <submittedName>
        <fullName evidence="1">Uncharacterized protein</fullName>
    </submittedName>
</protein>
<evidence type="ECO:0000313" key="2">
    <source>
        <dbReference type="Proteomes" id="UP000287033"/>
    </source>
</evidence>
<keyword evidence="2" id="KW-1185">Reference proteome</keyword>
<feature type="non-terminal residue" evidence="1">
    <location>
        <position position="82"/>
    </location>
</feature>
<evidence type="ECO:0000313" key="1">
    <source>
        <dbReference type="EMBL" id="GCC39569.1"/>
    </source>
</evidence>
<accession>A0A401TAA7</accession>
<reference evidence="1 2" key="1">
    <citation type="journal article" date="2018" name="Nat. Ecol. Evol.">
        <title>Shark genomes provide insights into elasmobranch evolution and the origin of vertebrates.</title>
        <authorList>
            <person name="Hara Y"/>
            <person name="Yamaguchi K"/>
            <person name="Onimaru K"/>
            <person name="Kadota M"/>
            <person name="Koyanagi M"/>
            <person name="Keeley SD"/>
            <person name="Tatsumi K"/>
            <person name="Tanaka K"/>
            <person name="Motone F"/>
            <person name="Kageyama Y"/>
            <person name="Nozu R"/>
            <person name="Adachi N"/>
            <person name="Nishimura O"/>
            <person name="Nakagawa R"/>
            <person name="Tanegashima C"/>
            <person name="Kiyatake I"/>
            <person name="Matsumoto R"/>
            <person name="Murakumo K"/>
            <person name="Nishida K"/>
            <person name="Terakita A"/>
            <person name="Kuratani S"/>
            <person name="Sato K"/>
            <person name="Hyodo S Kuraku.S."/>
        </authorList>
    </citation>
    <scope>NUCLEOTIDE SEQUENCE [LARGE SCALE GENOMIC DNA]</scope>
</reference>
<comment type="caution">
    <text evidence="1">The sequence shown here is derived from an EMBL/GenBank/DDBJ whole genome shotgun (WGS) entry which is preliminary data.</text>
</comment>
<dbReference type="Proteomes" id="UP000287033">
    <property type="component" value="Unassembled WGS sequence"/>
</dbReference>
<dbReference type="EMBL" id="BEZZ01023952">
    <property type="protein sequence ID" value="GCC39569.1"/>
    <property type="molecule type" value="Genomic_DNA"/>
</dbReference>